<dbReference type="Gene3D" id="2.10.70.100">
    <property type="match status" value="1"/>
</dbReference>
<dbReference type="SUPFAM" id="SSF52172">
    <property type="entry name" value="CheY-like"/>
    <property type="match status" value="1"/>
</dbReference>
<dbReference type="InterPro" id="IPR000014">
    <property type="entry name" value="PAS"/>
</dbReference>
<evidence type="ECO:0000259" key="7">
    <source>
        <dbReference type="PROSITE" id="PS50110"/>
    </source>
</evidence>
<proteinExistence type="predicted"/>
<dbReference type="GO" id="GO:0004673">
    <property type="term" value="F:protein histidine kinase activity"/>
    <property type="evidence" value="ECO:0007669"/>
    <property type="project" value="UniProtKB-EC"/>
</dbReference>
<feature type="domain" description="PAC" evidence="9">
    <location>
        <begin position="327"/>
        <end position="379"/>
    </location>
</feature>
<gene>
    <name evidence="10" type="ORF">ABNG04_13865</name>
</gene>
<comment type="caution">
    <text evidence="10">The sequence shown here is derived from an EMBL/GenBank/DDBJ whole genome shotgun (WGS) entry which is preliminary data.</text>
</comment>
<accession>A0ABD5M8P6</accession>
<dbReference type="InterPro" id="IPR001789">
    <property type="entry name" value="Sig_transdc_resp-reg_receiver"/>
</dbReference>
<dbReference type="SUPFAM" id="SSF55785">
    <property type="entry name" value="PYP-like sensor domain (PAS domain)"/>
    <property type="match status" value="7"/>
</dbReference>
<reference evidence="10 11" key="1">
    <citation type="submission" date="2024-06" db="EMBL/GenBank/DDBJ databases">
        <title>Halorubrum miltondacostae sp. nov., a potential PHA producer isolated from an inland solar saltern in Rio Maior, Portugal.</title>
        <authorList>
            <person name="Albuquerque L."/>
            <person name="Viver T."/>
            <person name="Barroso C."/>
            <person name="Claudino R."/>
            <person name="Galvan M."/>
            <person name="Simoes G."/>
            <person name="Lobo Da Cunha A."/>
            <person name="Egas C."/>
        </authorList>
    </citation>
    <scope>NUCLEOTIDE SEQUENCE [LARGE SCALE GENOMIC DNA]</scope>
    <source>
        <strain evidence="10 11">RMP-11</strain>
    </source>
</reference>
<evidence type="ECO:0000313" key="11">
    <source>
        <dbReference type="Proteomes" id="UP001567572"/>
    </source>
</evidence>
<keyword evidence="4" id="KW-0808">Transferase</keyword>
<feature type="domain" description="PAS" evidence="8">
    <location>
        <begin position="135"/>
        <end position="206"/>
    </location>
</feature>
<feature type="modified residue" description="4-aspartylphosphate" evidence="6">
    <location>
        <position position="59"/>
    </location>
</feature>
<dbReference type="Proteomes" id="UP001567572">
    <property type="component" value="Unassembled WGS sequence"/>
</dbReference>
<dbReference type="InterPro" id="IPR035965">
    <property type="entry name" value="PAS-like_dom_sf"/>
</dbReference>
<evidence type="ECO:0000256" key="2">
    <source>
        <dbReference type="ARBA" id="ARBA00012438"/>
    </source>
</evidence>
<protein>
    <recommendedName>
        <fullName evidence="2">histidine kinase</fullName>
        <ecNumber evidence="2">2.7.13.3</ecNumber>
    </recommendedName>
</protein>
<sequence>MSGQVDIRVLHVDDEPGIAEMTAEFLKRENHSFRVETATSANKGLEHLSHDDFDCVVSDYDMPGRNGIEFLESVREKAPNLPFVLFTGRGSEEIAAEAISAGVTDYLQKDTGTEQYTVLANRLQNAVRRYRAEKERKRQRKAIETAQEGISILNEDGEYIYVNQAYADIYRYEPDEMLGEHWELTYPSEKIAIAHDVIMPTVAEDGYWSGETTGLRGDGTTFLEDHTLTQTDTGELICSVQDRSVEQQQEIEVTQFRTLVETINDPVYVLDDAGKFEYVNDAFVEMVGYDREKVVGASPALIKSPEVVDRSETHLGRLLSSNGPDSIQFEVEVQPKQGEPILCEDHMGVLPYEGGSFEGSVGILRDITEQREREAMLRQYQYAYESALNGIAIVDLDGKLVDVNSTFLDMWGYDDKKDVLGHPAIDVWKNPDQAKSALETIREQGRWEGELEAVRADGSTFHARGVNSYLTDSDGHPIGLISSFFDITERKEQEAELEIQSTAMEAAVDGISILNGDNEYIYMNQAHADIFGYDVDELLGSTWQRLYSDDEITRIEEEIFPVLEAEGEWRGETVGKRRDGTPVYQEITLSLLDDGKLICTNRNVTQRKEREQELEQTNTVLRTIVENLPMGVLVEDTERDVVIANDELGKTLGVSIESEELIGRDCAAAVEELKDLFTNSNEFTQRITERLEQREPVQNEEIHLTDGRVVERDYIPYTLPQGEASLWLYRDITVRRQQRQQLERSNQFLQKTQEVAHIGGWEYEMATQSLRWSDEVYRIHGLPLGTDVTLQDALEFYHPDDRDALQKAFDRLTTNGEPSKLELRITTVDGGVRWVSALGEPVREDGKIVAVRGTFQDITERKEREQELQMVREQFEQFAGNVQNAFFLLPADYSEVEYVNPAVKRIYGVTPEEAYNNPMVWLRHVHPSDKNELLADLEAQQNEASDWPIEQEFRVNHPDRGVRWVRARLNMIADENGNPSRLTGVTTDITDRKQREESLNAILRITRELMNVQNKQAVAKRAVDAAQNVLGRPLTSSSA</sequence>
<dbReference type="InterPro" id="IPR001610">
    <property type="entry name" value="PAC"/>
</dbReference>
<feature type="domain" description="PAS" evidence="8">
    <location>
        <begin position="496"/>
        <end position="566"/>
    </location>
</feature>
<keyword evidence="11" id="KW-1185">Reference proteome</keyword>
<dbReference type="InterPro" id="IPR013655">
    <property type="entry name" value="PAS_fold_3"/>
</dbReference>
<dbReference type="CDD" id="cd00130">
    <property type="entry name" value="PAS"/>
    <property type="match status" value="6"/>
</dbReference>
<keyword evidence="5" id="KW-0418">Kinase</keyword>
<dbReference type="Pfam" id="PF00072">
    <property type="entry name" value="Response_reg"/>
    <property type="match status" value="1"/>
</dbReference>
<dbReference type="InterPro" id="IPR000700">
    <property type="entry name" value="PAS-assoc_C"/>
</dbReference>
<evidence type="ECO:0000256" key="1">
    <source>
        <dbReference type="ARBA" id="ARBA00000085"/>
    </source>
</evidence>
<dbReference type="InterPro" id="IPR013656">
    <property type="entry name" value="PAS_4"/>
</dbReference>
<dbReference type="SMART" id="SM00091">
    <property type="entry name" value="PAS"/>
    <property type="match status" value="7"/>
</dbReference>
<feature type="domain" description="Response regulatory" evidence="7">
    <location>
        <begin position="8"/>
        <end position="124"/>
    </location>
</feature>
<dbReference type="EMBL" id="JBEDNY010000005">
    <property type="protein sequence ID" value="MEZ3164949.1"/>
    <property type="molecule type" value="Genomic_DNA"/>
</dbReference>
<evidence type="ECO:0000256" key="6">
    <source>
        <dbReference type="PROSITE-ProRule" id="PRU00169"/>
    </source>
</evidence>
<dbReference type="RefSeq" id="WP_371162990.1">
    <property type="nucleotide sequence ID" value="NZ_JBEDNX010000007.1"/>
</dbReference>
<dbReference type="SMART" id="SM00448">
    <property type="entry name" value="REC"/>
    <property type="match status" value="1"/>
</dbReference>
<dbReference type="PROSITE" id="PS50113">
    <property type="entry name" value="PAC"/>
    <property type="match status" value="4"/>
</dbReference>
<dbReference type="Pfam" id="PF00989">
    <property type="entry name" value="PAS"/>
    <property type="match status" value="1"/>
</dbReference>
<feature type="domain" description="PAC" evidence="9">
    <location>
        <begin position="447"/>
        <end position="499"/>
    </location>
</feature>
<dbReference type="Pfam" id="PF13426">
    <property type="entry name" value="PAS_9"/>
    <property type="match status" value="1"/>
</dbReference>
<keyword evidence="3 6" id="KW-0597">Phosphoprotein</keyword>
<dbReference type="CDD" id="cd00156">
    <property type="entry name" value="REC"/>
    <property type="match status" value="1"/>
</dbReference>
<dbReference type="NCBIfam" id="TIGR00229">
    <property type="entry name" value="sensory_box"/>
    <property type="match status" value="7"/>
</dbReference>
<feature type="domain" description="PAS" evidence="8">
    <location>
        <begin position="252"/>
        <end position="322"/>
    </location>
</feature>
<evidence type="ECO:0000256" key="3">
    <source>
        <dbReference type="ARBA" id="ARBA00022553"/>
    </source>
</evidence>
<evidence type="ECO:0000256" key="4">
    <source>
        <dbReference type="ARBA" id="ARBA00022679"/>
    </source>
</evidence>
<feature type="domain" description="PAC" evidence="9">
    <location>
        <begin position="949"/>
        <end position="1001"/>
    </location>
</feature>
<evidence type="ECO:0000313" key="10">
    <source>
        <dbReference type="EMBL" id="MEZ3164949.1"/>
    </source>
</evidence>
<dbReference type="SMART" id="SM00086">
    <property type="entry name" value="PAC"/>
    <property type="match status" value="5"/>
</dbReference>
<evidence type="ECO:0000256" key="5">
    <source>
        <dbReference type="ARBA" id="ARBA00022777"/>
    </source>
</evidence>
<dbReference type="AlphaFoldDB" id="A0ABD5M8P6"/>
<dbReference type="InterPro" id="IPR052162">
    <property type="entry name" value="Sensor_kinase/Photoreceptor"/>
</dbReference>
<dbReference type="Pfam" id="PF08447">
    <property type="entry name" value="PAS_3"/>
    <property type="match status" value="2"/>
</dbReference>
<evidence type="ECO:0000259" key="9">
    <source>
        <dbReference type="PROSITE" id="PS50113"/>
    </source>
</evidence>
<dbReference type="PROSITE" id="PS50112">
    <property type="entry name" value="PAS"/>
    <property type="match status" value="5"/>
</dbReference>
<name>A0ABD5M8P6_9EURY</name>
<dbReference type="Gene3D" id="3.30.450.20">
    <property type="entry name" value="PAS domain"/>
    <property type="match status" value="7"/>
</dbReference>
<feature type="domain" description="PAC" evidence="9">
    <location>
        <begin position="819"/>
        <end position="870"/>
    </location>
</feature>
<dbReference type="Gene3D" id="3.40.50.2300">
    <property type="match status" value="1"/>
</dbReference>
<dbReference type="PANTHER" id="PTHR43304:SF1">
    <property type="entry name" value="PAC DOMAIN-CONTAINING PROTEIN"/>
    <property type="match status" value="1"/>
</dbReference>
<dbReference type="InterPro" id="IPR011006">
    <property type="entry name" value="CheY-like_superfamily"/>
</dbReference>
<dbReference type="Pfam" id="PF08448">
    <property type="entry name" value="PAS_4"/>
    <property type="match status" value="3"/>
</dbReference>
<organism evidence="10 11">
    <name type="scientific">Halorubrum miltondacostae</name>
    <dbReference type="NCBI Taxonomy" id="3076378"/>
    <lineage>
        <taxon>Archaea</taxon>
        <taxon>Methanobacteriati</taxon>
        <taxon>Methanobacteriota</taxon>
        <taxon>Stenosarchaea group</taxon>
        <taxon>Halobacteria</taxon>
        <taxon>Halobacteriales</taxon>
        <taxon>Haloferacaceae</taxon>
        <taxon>Halorubrum</taxon>
    </lineage>
</organism>
<evidence type="ECO:0000259" key="8">
    <source>
        <dbReference type="PROSITE" id="PS50112"/>
    </source>
</evidence>
<dbReference type="EC" id="2.7.13.3" evidence="2"/>
<dbReference type="InterPro" id="IPR013767">
    <property type="entry name" value="PAS_fold"/>
</dbReference>
<dbReference type="PANTHER" id="PTHR43304">
    <property type="entry name" value="PHYTOCHROME-LIKE PROTEIN CPH1"/>
    <property type="match status" value="1"/>
</dbReference>
<dbReference type="PROSITE" id="PS50110">
    <property type="entry name" value="RESPONSE_REGULATORY"/>
    <property type="match status" value="1"/>
</dbReference>
<comment type="catalytic activity">
    <reaction evidence="1">
        <text>ATP + protein L-histidine = ADP + protein N-phospho-L-histidine.</text>
        <dbReference type="EC" id="2.7.13.3"/>
    </reaction>
</comment>
<feature type="domain" description="PAS" evidence="8">
    <location>
        <begin position="871"/>
        <end position="944"/>
    </location>
</feature>
<feature type="domain" description="PAS" evidence="8">
    <location>
        <begin position="376"/>
        <end position="413"/>
    </location>
</feature>